<dbReference type="OrthoDB" id="8116998at2"/>
<dbReference type="Proteomes" id="UP000245926">
    <property type="component" value="Chromosome"/>
</dbReference>
<proteinExistence type="predicted"/>
<dbReference type="KEGG" id="mets:DK389_22150"/>
<keyword evidence="2" id="KW-1185">Reference proteome</keyword>
<organism evidence="1 2">
    <name type="scientific">Methylobacterium durans</name>
    <dbReference type="NCBI Taxonomy" id="2202825"/>
    <lineage>
        <taxon>Bacteria</taxon>
        <taxon>Pseudomonadati</taxon>
        <taxon>Pseudomonadota</taxon>
        <taxon>Alphaproteobacteria</taxon>
        <taxon>Hyphomicrobiales</taxon>
        <taxon>Methylobacteriaceae</taxon>
        <taxon>Methylobacterium</taxon>
    </lineage>
</organism>
<accession>A0A2U8WBP3</accession>
<dbReference type="EMBL" id="CP029550">
    <property type="protein sequence ID" value="AWN42712.1"/>
    <property type="molecule type" value="Genomic_DNA"/>
</dbReference>
<protein>
    <submittedName>
        <fullName evidence="1">Uncharacterized protein</fullName>
    </submittedName>
</protein>
<dbReference type="AlphaFoldDB" id="A0A2U8WBP3"/>
<reference evidence="2" key="1">
    <citation type="submission" date="2018-05" db="EMBL/GenBank/DDBJ databases">
        <title>Complete Genome Sequence of Methylobacterium sp. 17SD2-17.</title>
        <authorList>
            <person name="Srinivasan S."/>
        </authorList>
    </citation>
    <scope>NUCLEOTIDE SEQUENCE [LARGE SCALE GENOMIC DNA]</scope>
    <source>
        <strain evidence="2">17SD2-17</strain>
    </source>
</reference>
<evidence type="ECO:0000313" key="1">
    <source>
        <dbReference type="EMBL" id="AWN42712.1"/>
    </source>
</evidence>
<sequence length="87" mass="9250">MLPESGLGEVSSGFDTELRLVVYGPPATGLPWLVVCLGPDNEAIEANACASLEAAERMLAQTAHQLMERFENAGEGCLLALKTDWSS</sequence>
<gene>
    <name evidence="1" type="ORF">DK389_22150</name>
</gene>
<dbReference type="RefSeq" id="WP_109892855.1">
    <property type="nucleotide sequence ID" value="NZ_CP029550.1"/>
</dbReference>
<evidence type="ECO:0000313" key="2">
    <source>
        <dbReference type="Proteomes" id="UP000245926"/>
    </source>
</evidence>
<name>A0A2U8WBP3_9HYPH</name>